<evidence type="ECO:0000313" key="3">
    <source>
        <dbReference type="Proteomes" id="UP001151760"/>
    </source>
</evidence>
<reference evidence="2" key="2">
    <citation type="submission" date="2022-01" db="EMBL/GenBank/DDBJ databases">
        <authorList>
            <person name="Yamashiro T."/>
            <person name="Shiraishi A."/>
            <person name="Satake H."/>
            <person name="Nakayama K."/>
        </authorList>
    </citation>
    <scope>NUCLEOTIDE SEQUENCE</scope>
</reference>
<organism evidence="2 3">
    <name type="scientific">Tanacetum coccineum</name>
    <dbReference type="NCBI Taxonomy" id="301880"/>
    <lineage>
        <taxon>Eukaryota</taxon>
        <taxon>Viridiplantae</taxon>
        <taxon>Streptophyta</taxon>
        <taxon>Embryophyta</taxon>
        <taxon>Tracheophyta</taxon>
        <taxon>Spermatophyta</taxon>
        <taxon>Magnoliopsida</taxon>
        <taxon>eudicotyledons</taxon>
        <taxon>Gunneridae</taxon>
        <taxon>Pentapetalae</taxon>
        <taxon>asterids</taxon>
        <taxon>campanulids</taxon>
        <taxon>Asterales</taxon>
        <taxon>Asteraceae</taxon>
        <taxon>Asteroideae</taxon>
        <taxon>Anthemideae</taxon>
        <taxon>Anthemidinae</taxon>
        <taxon>Tanacetum</taxon>
    </lineage>
</organism>
<proteinExistence type="predicted"/>
<protein>
    <submittedName>
        <fullName evidence="2">Uncharacterized protein</fullName>
    </submittedName>
</protein>
<keyword evidence="1" id="KW-0472">Membrane</keyword>
<keyword evidence="1" id="KW-1133">Transmembrane helix</keyword>
<dbReference type="EMBL" id="BQNB010011198">
    <property type="protein sequence ID" value="GJS87436.1"/>
    <property type="molecule type" value="Genomic_DNA"/>
</dbReference>
<keyword evidence="3" id="KW-1185">Reference proteome</keyword>
<comment type="caution">
    <text evidence="2">The sequence shown here is derived from an EMBL/GenBank/DDBJ whole genome shotgun (WGS) entry which is preliminary data.</text>
</comment>
<dbReference type="Proteomes" id="UP001151760">
    <property type="component" value="Unassembled WGS sequence"/>
</dbReference>
<accession>A0ABQ4ZDR6</accession>
<evidence type="ECO:0000256" key="1">
    <source>
        <dbReference type="SAM" id="Phobius"/>
    </source>
</evidence>
<evidence type="ECO:0000313" key="2">
    <source>
        <dbReference type="EMBL" id="GJS87436.1"/>
    </source>
</evidence>
<keyword evidence="1" id="KW-0812">Transmembrane</keyword>
<feature type="transmembrane region" description="Helical" evidence="1">
    <location>
        <begin position="78"/>
        <end position="103"/>
    </location>
</feature>
<reference evidence="2" key="1">
    <citation type="journal article" date="2022" name="Int. J. Mol. Sci.">
        <title>Draft Genome of Tanacetum Coccineum: Genomic Comparison of Closely Related Tanacetum-Family Plants.</title>
        <authorList>
            <person name="Yamashiro T."/>
            <person name="Shiraishi A."/>
            <person name="Nakayama K."/>
            <person name="Satake H."/>
        </authorList>
    </citation>
    <scope>NUCLEOTIDE SEQUENCE</scope>
</reference>
<feature type="transmembrane region" description="Helical" evidence="1">
    <location>
        <begin position="109"/>
        <end position="126"/>
    </location>
</feature>
<gene>
    <name evidence="2" type="ORF">Tco_0770072</name>
</gene>
<sequence>MQRKRGRGIVVVVAGVSVATEIGIEELLKPRSDTEELCVRKLVVTFLESLGHLLCLNKSDGVCNTGSGFSSSSFHLLLFLRLNVFFLFHQSVMVDNFGCVILSPSSSDSVAIIFIVIMFYLSYCTLGKPSWVVTKLLCCTLSIVYCSSGTFDRNVNSITMGARAYEMSVGGFSLGVVSESTFSYEHLLFVFGEIKIDCGEMGSISECAIYLVPYGIDGSCGNENPPQKKGIVNILLMGLSSIVYIDICNLPYLSTVIETYEKCENFLLKGWFIKFLITDFKAYLKHFSKILKTDNMFLVIHLESNRTVMNGCGGLELLHIDLRNIS</sequence>
<name>A0ABQ4ZDR6_9ASTR</name>